<sequence>MVRLRVALEPTAAQQVQQPMINNLDVDPNDCN</sequence>
<protein>
    <submittedName>
        <fullName evidence="1">Uncharacterized protein</fullName>
    </submittedName>
</protein>
<evidence type="ECO:0000313" key="2">
    <source>
        <dbReference type="Proteomes" id="UP000485058"/>
    </source>
</evidence>
<feature type="non-terminal residue" evidence="1">
    <location>
        <position position="1"/>
    </location>
</feature>
<name>A0A699Z6N7_HAELA</name>
<accession>A0A699Z6N7</accession>
<dbReference type="AlphaFoldDB" id="A0A699Z6N7"/>
<keyword evidence="2" id="KW-1185">Reference proteome</keyword>
<reference evidence="1 2" key="1">
    <citation type="submission" date="2020-02" db="EMBL/GenBank/DDBJ databases">
        <title>Draft genome sequence of Haematococcus lacustris strain NIES-144.</title>
        <authorList>
            <person name="Morimoto D."/>
            <person name="Nakagawa S."/>
            <person name="Yoshida T."/>
            <person name="Sawayama S."/>
        </authorList>
    </citation>
    <scope>NUCLEOTIDE SEQUENCE [LARGE SCALE GENOMIC DNA]</scope>
    <source>
        <strain evidence="1 2">NIES-144</strain>
    </source>
</reference>
<dbReference type="Proteomes" id="UP000485058">
    <property type="component" value="Unassembled WGS sequence"/>
</dbReference>
<gene>
    <name evidence="1" type="ORF">HaLaN_15061</name>
</gene>
<comment type="caution">
    <text evidence="1">The sequence shown here is derived from an EMBL/GenBank/DDBJ whole genome shotgun (WGS) entry which is preliminary data.</text>
</comment>
<dbReference type="EMBL" id="BLLF01001278">
    <property type="protein sequence ID" value="GFH18287.1"/>
    <property type="molecule type" value="Genomic_DNA"/>
</dbReference>
<organism evidence="1 2">
    <name type="scientific">Haematococcus lacustris</name>
    <name type="common">Green alga</name>
    <name type="synonym">Haematococcus pluvialis</name>
    <dbReference type="NCBI Taxonomy" id="44745"/>
    <lineage>
        <taxon>Eukaryota</taxon>
        <taxon>Viridiplantae</taxon>
        <taxon>Chlorophyta</taxon>
        <taxon>core chlorophytes</taxon>
        <taxon>Chlorophyceae</taxon>
        <taxon>CS clade</taxon>
        <taxon>Chlamydomonadales</taxon>
        <taxon>Haematococcaceae</taxon>
        <taxon>Haematococcus</taxon>
    </lineage>
</organism>
<evidence type="ECO:0000313" key="1">
    <source>
        <dbReference type="EMBL" id="GFH18287.1"/>
    </source>
</evidence>
<proteinExistence type="predicted"/>